<gene>
    <name evidence="2" type="ORF">ACFPRH_18430</name>
</gene>
<keyword evidence="1" id="KW-0732">Signal</keyword>
<reference evidence="3" key="1">
    <citation type="journal article" date="2019" name="Int. J. Syst. Evol. Microbiol.">
        <title>The Global Catalogue of Microorganisms (GCM) 10K type strain sequencing project: providing services to taxonomists for standard genome sequencing and annotation.</title>
        <authorList>
            <consortium name="The Broad Institute Genomics Platform"/>
            <consortium name="The Broad Institute Genome Sequencing Center for Infectious Disease"/>
            <person name="Wu L."/>
            <person name="Ma J."/>
        </authorList>
    </citation>
    <scope>NUCLEOTIDE SEQUENCE [LARGE SCALE GENOMIC DNA]</scope>
    <source>
        <strain evidence="3">PCU 266</strain>
    </source>
</reference>
<evidence type="ECO:0000313" key="3">
    <source>
        <dbReference type="Proteomes" id="UP001596160"/>
    </source>
</evidence>
<name>A0ABW0AMJ9_9ACTN</name>
<dbReference type="EMBL" id="JBHSKP010000011">
    <property type="protein sequence ID" value="MFC5153714.1"/>
    <property type="molecule type" value="Genomic_DNA"/>
</dbReference>
<evidence type="ECO:0000313" key="2">
    <source>
        <dbReference type="EMBL" id="MFC5153714.1"/>
    </source>
</evidence>
<dbReference type="RefSeq" id="WP_344471977.1">
    <property type="nucleotide sequence ID" value="NZ_BAAASB010000001.1"/>
</dbReference>
<protein>
    <submittedName>
        <fullName evidence="2">Calcium-binding protein</fullName>
    </submittedName>
</protein>
<feature type="signal peptide" evidence="1">
    <location>
        <begin position="1"/>
        <end position="18"/>
    </location>
</feature>
<sequence>MVTGALALTALSAPAAQADETVGNTKISNVVVNGGKAVILGTSAKKTITVKFTATDSSGIYYGTSTLWYGKSPNTATGAVMAKGEAAKCGKGTKVTCTATFVIDPTYHLDNSLAGGWKTFVAATAYDGNYVIKDHAKSFNMQRLSKISINASPEPVKKGKDLTVTGSLTRANWDTGKYAGYTNQPVKLQFRKKGGKTFTTVKTVKTDSKGNLKTTVKASADGTYRYSFAGNSTTPAITNGGDFVDVK</sequence>
<accession>A0ABW0AMJ9</accession>
<proteinExistence type="predicted"/>
<feature type="chain" id="PRO_5046045898" evidence="1">
    <location>
        <begin position="19"/>
        <end position="247"/>
    </location>
</feature>
<evidence type="ECO:0000256" key="1">
    <source>
        <dbReference type="SAM" id="SignalP"/>
    </source>
</evidence>
<organism evidence="2 3">
    <name type="scientific">Streptomyces amakusaensis</name>
    <dbReference type="NCBI Taxonomy" id="67271"/>
    <lineage>
        <taxon>Bacteria</taxon>
        <taxon>Bacillati</taxon>
        <taxon>Actinomycetota</taxon>
        <taxon>Actinomycetes</taxon>
        <taxon>Kitasatosporales</taxon>
        <taxon>Streptomycetaceae</taxon>
        <taxon>Streptomyces</taxon>
    </lineage>
</organism>
<dbReference type="Proteomes" id="UP001596160">
    <property type="component" value="Unassembled WGS sequence"/>
</dbReference>
<comment type="caution">
    <text evidence="2">The sequence shown here is derived from an EMBL/GenBank/DDBJ whole genome shotgun (WGS) entry which is preliminary data.</text>
</comment>
<keyword evidence="3" id="KW-1185">Reference proteome</keyword>